<dbReference type="AlphaFoldDB" id="A0A2A9HEB4"/>
<evidence type="ECO:0000313" key="2">
    <source>
        <dbReference type="Proteomes" id="UP000223071"/>
    </source>
</evidence>
<keyword evidence="2" id="KW-1185">Reference proteome</keyword>
<dbReference type="Proteomes" id="UP000223071">
    <property type="component" value="Unassembled WGS sequence"/>
</dbReference>
<dbReference type="EMBL" id="PDJQ01000001">
    <property type="protein sequence ID" value="PFG73440.1"/>
    <property type="molecule type" value="Genomic_DNA"/>
</dbReference>
<evidence type="ECO:0000313" key="1">
    <source>
        <dbReference type="EMBL" id="PFG73440.1"/>
    </source>
</evidence>
<accession>A0A2A9HEB4</accession>
<sequence length="161" mass="17560">MPALTLEPFRRRVEQLRDAWAERRALRRIAGAHDRASQLALLRTLHGWAVEAAADIRAVYGPGLAVEVSRLPADDAEAAAFTVRVAQDHTLTFALVERRRVGGTRWHIAVTMSTGGPRGSTAAAGPERRNGQWTRARLEDLLLSLLGAYERARSEGSEGAG</sequence>
<name>A0A2A9HEB4_TEPT2</name>
<organism evidence="1 2">
    <name type="scientific">Tepidiforma thermophila (strain KCTC 52669 / CGMCC 1.13589 / G233)</name>
    <dbReference type="NCBI Taxonomy" id="2761530"/>
    <lineage>
        <taxon>Bacteria</taxon>
        <taxon>Bacillati</taxon>
        <taxon>Chloroflexota</taxon>
        <taxon>Tepidiformia</taxon>
        <taxon>Tepidiformales</taxon>
        <taxon>Tepidiformaceae</taxon>
        <taxon>Tepidiforma</taxon>
    </lineage>
</organism>
<comment type="caution">
    <text evidence="1">The sequence shown here is derived from an EMBL/GenBank/DDBJ whole genome shotgun (WGS) entry which is preliminary data.</text>
</comment>
<dbReference type="RefSeq" id="WP_098502896.1">
    <property type="nucleotide sequence ID" value="NZ_PDJQ01000001.1"/>
</dbReference>
<reference evidence="1 2" key="1">
    <citation type="submission" date="2017-09" db="EMBL/GenBank/DDBJ databases">
        <title>Sequencing the genomes of two abundant thermophiles in Great Basin hot springs: Thermocrinis jamiesonii and novel Chloroflexi Thermoflexus hugenholtzii.</title>
        <authorList>
            <person name="Hedlund B."/>
        </authorList>
    </citation>
    <scope>NUCLEOTIDE SEQUENCE [LARGE SCALE GENOMIC DNA]</scope>
    <source>
        <strain evidence="1 2">G233</strain>
    </source>
</reference>
<gene>
    <name evidence="1" type="ORF">A9A59_0637</name>
</gene>
<proteinExistence type="predicted"/>
<protein>
    <submittedName>
        <fullName evidence="1">Uncharacterized protein</fullName>
    </submittedName>
</protein>